<dbReference type="InterPro" id="IPR039164">
    <property type="entry name" value="UBR1-like"/>
</dbReference>
<evidence type="ECO:0000256" key="4">
    <source>
        <dbReference type="PROSITE-ProRule" id="PRU00508"/>
    </source>
</evidence>
<name>A0ABR2IM12_9EUKA</name>
<evidence type="ECO:0000313" key="7">
    <source>
        <dbReference type="EMBL" id="KAK8865290.1"/>
    </source>
</evidence>
<keyword evidence="8" id="KW-1185">Reference proteome</keyword>
<dbReference type="Gene3D" id="2.10.110.30">
    <property type="match status" value="1"/>
</dbReference>
<sequence length="1501" mass="173015">MSEEYNQLKALFINDATLAIKKSQEIITSVSEFKTYEEFYAYHIKHPHISTCQKEWSTPQMAIKCNDCGLDPQSCICLECFLNGNHQGHDYIVRPNSAGNCDCGDLSLWKLSGCCQEHQGLNENDHPEDYLDEKLRNTLTDLVFKAAFAAFPRIQKQPEQKVSPIFQFLSSFLKFGDGFRRLIAISLTERIKFDILLSQVFDYKFFFNKLFQQLCGGLINDQLFKENFALSNFNLLIKKTIPDIFTRFYTHESGSNYSMWNIFWFHSFTPQTIKTAIEKHNWDWVTFSLNYSEFMKNFFSLRKVVTHMTQIDGILPEISGNLYSAAVTQPNEPTQIFFDELFTSVLNCGTQKNQRNDTIISVSFFEMHDQSYYYPIQYFNSVYYSILNCFKLKKDLKFDRLIEELDKTIDISPIFCINHNAYGSENDLFVSKYVNVVNDLSTVFFDKDSSTVVSIEDHFKSFHNGGSFFFTMPLFDSLLYLFKMDNLCRVKISSLLSLAKFKRLRIQLGIVALKKLLALLCCHQSLVSKRNYAIHSVLLPILSLPSQIHRGVPLVFPLFQLLIGLQSEEDSQLNEFSLKEFFAFEMARELGLFDDYSDHEYKDEDIVEKQKSMFFTFLYLSILLNVERTLFNFNYYLFMEEQIISALKQGASTVDKLEKMCNIEEARMSKCHSYFNSIINKCAKSSSKGNSNDVSFTLKEGTAWKSISAIIQFNEQKNLLNKEILKNQNSLLKIQDFEDEIDYFFKPSKDVKLNPEEENVDSSGISIKLKEFLSTPTVLAVTYLALRMSGEKIDLNDHLAMNILILASKFAEDFDSPPIEPSTVIHYKSTRDELIAELKRVLFDYKKDSDGNVTITNRLNKANFKAFLNVKIGSDFHKPKSIVDILIGKGEIGKSVLQQLSIDVDFGNDQTDTDSIRERKKKRAKKLKESIINQYKTAISDYYSNELDTPEEGNVSNDDDVCSICASTIDNQILSYPLFIYRTKLPFIIDKPPLVRIEGGSELAADEDKLETTAASDKSSSFSNPFKLLFGSKKNEKEGQNKGQINCEQKAVMKRCTDGNNFVIQFSICQHPIHQSCVNQRYFKCPIDRSLKNGFLPCIDGFKPDFICPSEKVDEKTMNGPIKDSISGFIKNFTDFFDKTSKREANLFIELAKSIGGLISTFEIRLRNLPDCLDSNKNRILARNLFLTSWYAYRMSGKPDIEGRKARLTTFQRFILELIQSDDIEGVNKKKDAFQSILSSFVQQHKTQENTSIHVNTNDNVNKNENICECVNECGCVGEVRREKEIFLFLRRAYLAAHFLFCDENELKNGQNKFIDWDDLLSVTNLSDEFHVSLNNLNDDFEFKPIVFAKLPKEFLRFALEPFNFPIVKTESFSVYNILDYNNLINDFDDFESSDSNSTRNEEEKLSREMTSFDHFNPGLLMKFRNKFYPTVSLLIGKDASSVLIFDGEKAASLRPFYVDNFGCPDIGFRRNKPLFLNEEKYGRVMDLILSGDFSFYINQE</sequence>
<comment type="caution">
    <text evidence="7">The sequence shown here is derived from an EMBL/GenBank/DDBJ whole genome shotgun (WGS) entry which is preliminary data.</text>
</comment>
<dbReference type="CDD" id="cd19673">
    <property type="entry name" value="UBR-box_UBR3"/>
    <property type="match status" value="1"/>
</dbReference>
<evidence type="ECO:0000256" key="1">
    <source>
        <dbReference type="ARBA" id="ARBA00022723"/>
    </source>
</evidence>
<feature type="domain" description="UBR-type" evidence="6">
    <location>
        <begin position="50"/>
        <end position="120"/>
    </location>
</feature>
<evidence type="ECO:0000259" key="6">
    <source>
        <dbReference type="PROSITE" id="PS51157"/>
    </source>
</evidence>
<proteinExistence type="inferred from homology"/>
<evidence type="ECO:0000256" key="5">
    <source>
        <dbReference type="RuleBase" id="RU366018"/>
    </source>
</evidence>
<dbReference type="PROSITE" id="PS51157">
    <property type="entry name" value="ZF_UBR"/>
    <property type="match status" value="1"/>
</dbReference>
<keyword evidence="5" id="KW-0833">Ubl conjugation pathway</keyword>
<evidence type="ECO:0000256" key="2">
    <source>
        <dbReference type="ARBA" id="ARBA00022771"/>
    </source>
</evidence>
<keyword evidence="5" id="KW-0808">Transferase</keyword>
<dbReference type="SMART" id="SM00396">
    <property type="entry name" value="ZnF_UBR1"/>
    <property type="match status" value="1"/>
</dbReference>
<dbReference type="EC" id="2.3.2.27" evidence="5"/>
<dbReference type="PANTHER" id="PTHR21497:SF24">
    <property type="entry name" value="E3 UBIQUITIN-PROTEIN LIGASE UBR1"/>
    <property type="match status" value="1"/>
</dbReference>
<comment type="function">
    <text evidence="5">Ubiquitin ligase protein which is a component of the N-end rule pathway. Recognizes and binds to proteins bearing specific N-terminal residues that are destabilizing according to the N-end rule, leading to their ubiquitination and subsequent degradation.</text>
</comment>
<protein>
    <recommendedName>
        <fullName evidence="5">E3 ubiquitin-protein ligase</fullName>
        <ecNumber evidence="5">2.3.2.27</ecNumber>
    </recommendedName>
</protein>
<comment type="pathway">
    <text evidence="5">Protein modification; protein ubiquitination.</text>
</comment>
<dbReference type="Pfam" id="PF02207">
    <property type="entry name" value="zf-UBR"/>
    <property type="match status" value="1"/>
</dbReference>
<keyword evidence="2 5" id="KW-0863">Zinc-finger</keyword>
<evidence type="ECO:0000313" key="8">
    <source>
        <dbReference type="Proteomes" id="UP001470230"/>
    </source>
</evidence>
<keyword evidence="3 5" id="KW-0862">Zinc</keyword>
<accession>A0ABR2IM12</accession>
<keyword evidence="1 5" id="KW-0479">Metal-binding</keyword>
<gene>
    <name evidence="7" type="ORF">M9Y10_010830</name>
</gene>
<dbReference type="PANTHER" id="PTHR21497">
    <property type="entry name" value="UBIQUITIN LIGASE E3 ALPHA-RELATED"/>
    <property type="match status" value="1"/>
</dbReference>
<comment type="catalytic activity">
    <reaction evidence="5">
        <text>S-ubiquitinyl-[E2 ubiquitin-conjugating enzyme]-L-cysteine + [acceptor protein]-L-lysine = [E2 ubiquitin-conjugating enzyme]-L-cysteine + N(6)-ubiquitinyl-[acceptor protein]-L-lysine.</text>
        <dbReference type="EC" id="2.3.2.27"/>
    </reaction>
</comment>
<evidence type="ECO:0000256" key="3">
    <source>
        <dbReference type="ARBA" id="ARBA00022833"/>
    </source>
</evidence>
<feature type="zinc finger region" description="UBR-type" evidence="4">
    <location>
        <begin position="50"/>
        <end position="120"/>
    </location>
</feature>
<dbReference type="InterPro" id="IPR003126">
    <property type="entry name" value="Znf_UBR"/>
</dbReference>
<dbReference type="EMBL" id="JAPFFF010000016">
    <property type="protein sequence ID" value="KAK8865290.1"/>
    <property type="molecule type" value="Genomic_DNA"/>
</dbReference>
<organism evidence="7 8">
    <name type="scientific">Tritrichomonas musculus</name>
    <dbReference type="NCBI Taxonomy" id="1915356"/>
    <lineage>
        <taxon>Eukaryota</taxon>
        <taxon>Metamonada</taxon>
        <taxon>Parabasalia</taxon>
        <taxon>Tritrichomonadida</taxon>
        <taxon>Tritrichomonadidae</taxon>
        <taxon>Tritrichomonas</taxon>
    </lineage>
</organism>
<dbReference type="Proteomes" id="UP001470230">
    <property type="component" value="Unassembled WGS sequence"/>
</dbReference>
<comment type="similarity">
    <text evidence="5">Belongs to the E3 ubiquitin-protein ligase UBR1-like family.</text>
</comment>
<reference evidence="7 8" key="1">
    <citation type="submission" date="2024-04" db="EMBL/GenBank/DDBJ databases">
        <title>Tritrichomonas musculus Genome.</title>
        <authorList>
            <person name="Alves-Ferreira E."/>
            <person name="Grigg M."/>
            <person name="Lorenzi H."/>
            <person name="Galac M."/>
        </authorList>
    </citation>
    <scope>NUCLEOTIDE SEQUENCE [LARGE SCALE GENOMIC DNA]</scope>
    <source>
        <strain evidence="7 8">EAF2021</strain>
    </source>
</reference>